<sequence>MERTGAVEINRLFNENLKHYNLPPGGLGNISVYHEPLPFF</sequence>
<reference evidence="1 2" key="1">
    <citation type="journal article" date="2013" name="Genome Announc.">
        <title>Draft Genome Sequence of Arcticibacter svalbardensis Strain MN12-7T, a Member of the Family Sphingobacteriaceae Isolated from an Arctic Soil Sample.</title>
        <authorList>
            <person name="Shivaji S."/>
            <person name="Ara S."/>
            <person name="Prasad S."/>
            <person name="Manasa B.P."/>
            <person name="Begum Z."/>
            <person name="Singh A."/>
            <person name="Kumar Pinnaka A."/>
        </authorList>
    </citation>
    <scope>NUCLEOTIDE SEQUENCE [LARGE SCALE GENOMIC DNA]</scope>
    <source>
        <strain evidence="1 2">MN12-7</strain>
    </source>
</reference>
<accession>R9GQY6</accession>
<evidence type="ECO:0000313" key="2">
    <source>
        <dbReference type="Proteomes" id="UP000014174"/>
    </source>
</evidence>
<name>R9GQY6_9SPHI</name>
<protein>
    <submittedName>
        <fullName evidence="1">Uncharacterized protein</fullName>
    </submittedName>
</protein>
<evidence type="ECO:0000313" key="1">
    <source>
        <dbReference type="EMBL" id="EOR94237.1"/>
    </source>
</evidence>
<dbReference type="Proteomes" id="UP000014174">
    <property type="component" value="Unassembled WGS sequence"/>
</dbReference>
<proteinExistence type="predicted"/>
<comment type="caution">
    <text evidence="1">The sequence shown here is derived from an EMBL/GenBank/DDBJ whole genome shotgun (WGS) entry which is preliminary data.</text>
</comment>
<dbReference type="EMBL" id="AQPN01000093">
    <property type="protein sequence ID" value="EOR94237.1"/>
    <property type="molecule type" value="Genomic_DNA"/>
</dbReference>
<gene>
    <name evidence="1" type="ORF">ADIARSV_2595</name>
</gene>
<organism evidence="1 2">
    <name type="scientific">Arcticibacter svalbardensis MN12-7</name>
    <dbReference type="NCBI Taxonomy" id="1150600"/>
    <lineage>
        <taxon>Bacteria</taxon>
        <taxon>Pseudomonadati</taxon>
        <taxon>Bacteroidota</taxon>
        <taxon>Sphingobacteriia</taxon>
        <taxon>Sphingobacteriales</taxon>
        <taxon>Sphingobacteriaceae</taxon>
        <taxon>Arcticibacter</taxon>
    </lineage>
</organism>
<keyword evidence="2" id="KW-1185">Reference proteome</keyword>
<dbReference type="AlphaFoldDB" id="R9GQY6"/>